<dbReference type="InterPro" id="IPR050416">
    <property type="entry name" value="FAD-linked_Oxidoreductase"/>
</dbReference>
<dbReference type="PANTHER" id="PTHR42973">
    <property type="entry name" value="BINDING OXIDOREDUCTASE, PUTATIVE (AFU_ORTHOLOGUE AFUA_1G17690)-RELATED"/>
    <property type="match status" value="1"/>
</dbReference>
<dbReference type="InterPro" id="IPR006094">
    <property type="entry name" value="Oxid_FAD_bind_N"/>
</dbReference>
<evidence type="ECO:0000313" key="8">
    <source>
        <dbReference type="EMBL" id="GAA1395387.1"/>
    </source>
</evidence>
<dbReference type="Pfam" id="PF08031">
    <property type="entry name" value="BBE"/>
    <property type="match status" value="1"/>
</dbReference>
<dbReference type="PANTHER" id="PTHR42973:SF39">
    <property type="entry name" value="FAD-BINDING PCMH-TYPE DOMAIN-CONTAINING PROTEIN"/>
    <property type="match status" value="1"/>
</dbReference>
<dbReference type="RefSeq" id="WP_344335008.1">
    <property type="nucleotide sequence ID" value="NZ_BAAAKJ010000161.1"/>
</dbReference>
<reference evidence="9" key="1">
    <citation type="journal article" date="2019" name="Int. J. Syst. Evol. Microbiol.">
        <title>The Global Catalogue of Microorganisms (GCM) 10K type strain sequencing project: providing services to taxonomists for standard genome sequencing and annotation.</title>
        <authorList>
            <consortium name="The Broad Institute Genomics Platform"/>
            <consortium name="The Broad Institute Genome Sequencing Center for Infectious Disease"/>
            <person name="Wu L."/>
            <person name="Ma J."/>
        </authorList>
    </citation>
    <scope>NUCLEOTIDE SEQUENCE [LARGE SCALE GENOMIC DNA]</scope>
    <source>
        <strain evidence="9">JCM 12393</strain>
    </source>
</reference>
<evidence type="ECO:0000259" key="7">
    <source>
        <dbReference type="PROSITE" id="PS51387"/>
    </source>
</evidence>
<keyword evidence="4" id="KW-0274">FAD</keyword>
<evidence type="ECO:0000256" key="5">
    <source>
        <dbReference type="ARBA" id="ARBA00023002"/>
    </source>
</evidence>
<dbReference type="EMBL" id="BAAAKJ010000161">
    <property type="protein sequence ID" value="GAA1395387.1"/>
    <property type="molecule type" value="Genomic_DNA"/>
</dbReference>
<feature type="signal peptide" evidence="6">
    <location>
        <begin position="1"/>
        <end position="22"/>
    </location>
</feature>
<dbReference type="Gene3D" id="3.40.462.20">
    <property type="match status" value="1"/>
</dbReference>
<keyword evidence="5" id="KW-0560">Oxidoreductase</keyword>
<dbReference type="Pfam" id="PF01565">
    <property type="entry name" value="FAD_binding_4"/>
    <property type="match status" value="1"/>
</dbReference>
<dbReference type="PROSITE" id="PS51387">
    <property type="entry name" value="FAD_PCMH"/>
    <property type="match status" value="1"/>
</dbReference>
<dbReference type="PROSITE" id="PS51318">
    <property type="entry name" value="TAT"/>
    <property type="match status" value="1"/>
</dbReference>
<dbReference type="SUPFAM" id="SSF56176">
    <property type="entry name" value="FAD-binding/transporter-associated domain-like"/>
    <property type="match status" value="1"/>
</dbReference>
<evidence type="ECO:0000256" key="6">
    <source>
        <dbReference type="SAM" id="SignalP"/>
    </source>
</evidence>
<sequence>MRNLSRRTFVAGAGATIGTATAGGLLVPAARAAAEDAGDAASRTVRNGDLITVTPDQPRYVDLISGFNPRWEARPRGVRLPRTTAQVVQAVQDAADKRQRLTIRGGGHCYEDFVYNSEVEVVVDMNLMDAVTYDPGRRAFEVEAGATLLKVYQTLYEGWGVTIPGGVCYAVGVGGHVTGGGYGNLSRKHGLVVDHLYAIEVVTLGADGRARAIVATREPNDPHRDLWWAHTGGGGGNFGVVTRYWFRSPEATGSVPSDQLPKPPAEVLIAIPSWSWENITRSGFGNMVRAYGTWFEQNSGPDSVYTGLTSWLFLNHKVSGSLVLLLQVNGDVPQAEQRAKDFVQGLSDALGVPHTGDVVRLPWLKAVKYLGTMDGSQTNPQLRAGHKSAYMRKGFPENQIAAIWKHLTRTDYTNPKGGLAVVSFGGRINTVASDATALPQRDAIFKLLYQTYWTSPADDAPNTAWLQEFYREVYADTGGVPVSNRVTDGCYVNYADRDLGDPQQNTSNVPWSTLYYKDNYPKLQRVKQAYDPKDFFRHRQSIRLPGSVR</sequence>
<dbReference type="InterPro" id="IPR012951">
    <property type="entry name" value="BBE"/>
</dbReference>
<proteinExistence type="inferred from homology"/>
<dbReference type="Gene3D" id="3.30.465.10">
    <property type="match status" value="1"/>
</dbReference>
<evidence type="ECO:0000256" key="2">
    <source>
        <dbReference type="ARBA" id="ARBA00005466"/>
    </source>
</evidence>
<dbReference type="InterPro" id="IPR016166">
    <property type="entry name" value="FAD-bd_PCMH"/>
</dbReference>
<keyword evidence="3" id="KW-0285">Flavoprotein</keyword>
<gene>
    <name evidence="8" type="ORF">GCM10009639_30480</name>
</gene>
<evidence type="ECO:0000256" key="3">
    <source>
        <dbReference type="ARBA" id="ARBA00022630"/>
    </source>
</evidence>
<organism evidence="8 9">
    <name type="scientific">Kitasatospora putterlickiae</name>
    <dbReference type="NCBI Taxonomy" id="221725"/>
    <lineage>
        <taxon>Bacteria</taxon>
        <taxon>Bacillati</taxon>
        <taxon>Actinomycetota</taxon>
        <taxon>Actinomycetes</taxon>
        <taxon>Kitasatosporales</taxon>
        <taxon>Streptomycetaceae</taxon>
        <taxon>Kitasatospora</taxon>
    </lineage>
</organism>
<keyword evidence="9" id="KW-1185">Reference proteome</keyword>
<dbReference type="InterPro" id="IPR016169">
    <property type="entry name" value="FAD-bd_PCMH_sub2"/>
</dbReference>
<feature type="chain" id="PRO_5045281769" evidence="6">
    <location>
        <begin position="23"/>
        <end position="549"/>
    </location>
</feature>
<evidence type="ECO:0000256" key="1">
    <source>
        <dbReference type="ARBA" id="ARBA00001974"/>
    </source>
</evidence>
<dbReference type="Proteomes" id="UP001499863">
    <property type="component" value="Unassembled WGS sequence"/>
</dbReference>
<protein>
    <submittedName>
        <fullName evidence="8">BBE domain-containing protein</fullName>
    </submittedName>
</protein>
<comment type="caution">
    <text evidence="8">The sequence shown here is derived from an EMBL/GenBank/DDBJ whole genome shotgun (WGS) entry which is preliminary data.</text>
</comment>
<dbReference type="InterPro" id="IPR036318">
    <property type="entry name" value="FAD-bd_PCMH-like_sf"/>
</dbReference>
<evidence type="ECO:0000313" key="9">
    <source>
        <dbReference type="Proteomes" id="UP001499863"/>
    </source>
</evidence>
<comment type="similarity">
    <text evidence="2">Belongs to the oxygen-dependent FAD-linked oxidoreductase family.</text>
</comment>
<dbReference type="InterPro" id="IPR006311">
    <property type="entry name" value="TAT_signal"/>
</dbReference>
<feature type="domain" description="FAD-binding PCMH-type" evidence="7">
    <location>
        <begin position="71"/>
        <end position="251"/>
    </location>
</feature>
<accession>A0ABP4IPH4</accession>
<keyword evidence="6" id="KW-0732">Signal</keyword>
<comment type="cofactor">
    <cofactor evidence="1">
        <name>FAD</name>
        <dbReference type="ChEBI" id="CHEBI:57692"/>
    </cofactor>
</comment>
<name>A0ABP4IPH4_9ACTN</name>
<evidence type="ECO:0000256" key="4">
    <source>
        <dbReference type="ARBA" id="ARBA00022827"/>
    </source>
</evidence>